<dbReference type="InterPro" id="IPR021054">
    <property type="entry name" value="Cell_wall_mannoprotein_1"/>
</dbReference>
<keyword evidence="2" id="KW-0479">Metal-binding</keyword>
<dbReference type="STRING" id="1450537.A0A395HG69"/>
<dbReference type="CDD" id="cd22584">
    <property type="entry name" value="Rcat_RBR_unk"/>
    <property type="match status" value="1"/>
</dbReference>
<evidence type="ECO:0000256" key="8">
    <source>
        <dbReference type="SAM" id="SignalP"/>
    </source>
</evidence>
<evidence type="ECO:0000259" key="9">
    <source>
        <dbReference type="PROSITE" id="PS50089"/>
    </source>
</evidence>
<dbReference type="Pfam" id="PF12296">
    <property type="entry name" value="HsbA"/>
    <property type="match status" value="1"/>
</dbReference>
<evidence type="ECO:0000259" key="10">
    <source>
        <dbReference type="PROSITE" id="PS51873"/>
    </source>
</evidence>
<dbReference type="GO" id="GO:0008270">
    <property type="term" value="F:zinc ion binding"/>
    <property type="evidence" value="ECO:0007669"/>
    <property type="project" value="UniProtKB-KW"/>
</dbReference>
<dbReference type="PANTHER" id="PTHR38123">
    <property type="entry name" value="CELL WALL SERINE-THREONINE-RICH GALACTOMANNOPROTEIN MP1 (AFU_ORTHOLOGUE AFUA_4G03240)"/>
    <property type="match status" value="1"/>
</dbReference>
<dbReference type="InterPro" id="IPR011333">
    <property type="entry name" value="SKP1/BTB/POZ_sf"/>
</dbReference>
<dbReference type="GeneID" id="37203040"/>
<accession>A0A395HG69</accession>
<keyword evidence="6" id="KW-0862">Zinc</keyword>
<gene>
    <name evidence="11" type="ORF">BO97DRAFT_447229</name>
</gene>
<dbReference type="PROSITE" id="PS50089">
    <property type="entry name" value="ZF_RING_2"/>
    <property type="match status" value="1"/>
</dbReference>
<protein>
    <recommendedName>
        <fullName evidence="13">RING-type domain-containing protein</fullName>
    </recommendedName>
</protein>
<feature type="domain" description="RING-type" evidence="10">
    <location>
        <begin position="408"/>
        <end position="596"/>
    </location>
</feature>
<name>A0A395HG69_ASPHC</name>
<dbReference type="Gene3D" id="3.30.40.10">
    <property type="entry name" value="Zinc/RING finger domain, C3HC4 (zinc finger)"/>
    <property type="match status" value="1"/>
</dbReference>
<dbReference type="PANTHER" id="PTHR38123:SF1">
    <property type="entry name" value="HYDROPHOBIC SURFACE BINDING PROTEIN"/>
    <property type="match status" value="1"/>
</dbReference>
<evidence type="ECO:0000256" key="6">
    <source>
        <dbReference type="ARBA" id="ARBA00022833"/>
    </source>
</evidence>
<dbReference type="PROSITE" id="PS00518">
    <property type="entry name" value="ZF_RING_1"/>
    <property type="match status" value="1"/>
</dbReference>
<evidence type="ECO:0008006" key="13">
    <source>
        <dbReference type="Google" id="ProtNLM"/>
    </source>
</evidence>
<dbReference type="Pfam" id="PF02214">
    <property type="entry name" value="BTB_2"/>
    <property type="match status" value="1"/>
</dbReference>
<dbReference type="AlphaFoldDB" id="A0A395HG69"/>
<evidence type="ECO:0000256" key="3">
    <source>
        <dbReference type="ARBA" id="ARBA00022737"/>
    </source>
</evidence>
<feature type="signal peptide" evidence="8">
    <location>
        <begin position="1"/>
        <end position="17"/>
    </location>
</feature>
<dbReference type="SUPFAM" id="SSF57850">
    <property type="entry name" value="RING/U-box"/>
    <property type="match status" value="2"/>
</dbReference>
<dbReference type="InterPro" id="IPR013083">
    <property type="entry name" value="Znf_RING/FYVE/PHD"/>
</dbReference>
<evidence type="ECO:0000313" key="12">
    <source>
        <dbReference type="Proteomes" id="UP000248961"/>
    </source>
</evidence>
<dbReference type="CDD" id="cd20335">
    <property type="entry name" value="BRcat_RBR"/>
    <property type="match status" value="1"/>
</dbReference>
<dbReference type="Proteomes" id="UP000248961">
    <property type="component" value="Unassembled WGS sequence"/>
</dbReference>
<keyword evidence="5" id="KW-0833">Ubl conjugation pathway</keyword>
<dbReference type="GO" id="GO:0005576">
    <property type="term" value="C:extracellular region"/>
    <property type="evidence" value="ECO:0007669"/>
    <property type="project" value="TreeGrafter"/>
</dbReference>
<evidence type="ECO:0000256" key="4">
    <source>
        <dbReference type="ARBA" id="ARBA00022771"/>
    </source>
</evidence>
<keyword evidence="3" id="KW-0677">Repeat</keyword>
<evidence type="ECO:0000256" key="7">
    <source>
        <dbReference type="PROSITE-ProRule" id="PRU00175"/>
    </source>
</evidence>
<reference evidence="11 12" key="1">
    <citation type="submission" date="2018-02" db="EMBL/GenBank/DDBJ databases">
        <title>The genomes of Aspergillus section Nigri reveals drivers in fungal speciation.</title>
        <authorList>
            <consortium name="DOE Joint Genome Institute"/>
            <person name="Vesth T.C."/>
            <person name="Nybo J."/>
            <person name="Theobald S."/>
            <person name="Brandl J."/>
            <person name="Frisvad J.C."/>
            <person name="Nielsen K.F."/>
            <person name="Lyhne E.K."/>
            <person name="Kogle M.E."/>
            <person name="Kuo A."/>
            <person name="Riley R."/>
            <person name="Clum A."/>
            <person name="Nolan M."/>
            <person name="Lipzen A."/>
            <person name="Salamov A."/>
            <person name="Henrissat B."/>
            <person name="Wiebenga A."/>
            <person name="De vries R.P."/>
            <person name="Grigoriev I.V."/>
            <person name="Mortensen U.H."/>
            <person name="Andersen M.R."/>
            <person name="Baker S.E."/>
        </authorList>
    </citation>
    <scope>NUCLEOTIDE SEQUENCE [LARGE SCALE GENOMIC DNA]</scope>
    <source>
        <strain evidence="11 12">CBS 101889</strain>
    </source>
</reference>
<dbReference type="InterPro" id="IPR002867">
    <property type="entry name" value="IBR_dom"/>
</dbReference>
<organism evidence="11 12">
    <name type="scientific">Aspergillus homomorphus (strain CBS 101889)</name>
    <dbReference type="NCBI Taxonomy" id="1450537"/>
    <lineage>
        <taxon>Eukaryota</taxon>
        <taxon>Fungi</taxon>
        <taxon>Dikarya</taxon>
        <taxon>Ascomycota</taxon>
        <taxon>Pezizomycotina</taxon>
        <taxon>Eurotiomycetes</taxon>
        <taxon>Eurotiomycetidae</taxon>
        <taxon>Eurotiales</taxon>
        <taxon>Aspergillaceae</taxon>
        <taxon>Aspergillus</taxon>
        <taxon>Aspergillus subgen. Circumdati</taxon>
    </lineage>
</organism>
<dbReference type="InterPro" id="IPR003131">
    <property type="entry name" value="T1-type_BTB"/>
</dbReference>
<dbReference type="InterPro" id="IPR027370">
    <property type="entry name" value="Znf-RING_euk"/>
</dbReference>
<dbReference type="GO" id="GO:0051260">
    <property type="term" value="P:protein homooligomerization"/>
    <property type="evidence" value="ECO:0007669"/>
    <property type="project" value="InterPro"/>
</dbReference>
<proteinExistence type="predicted"/>
<dbReference type="InterPro" id="IPR001841">
    <property type="entry name" value="Znf_RING"/>
</dbReference>
<dbReference type="Gene3D" id="1.20.120.1750">
    <property type="match status" value="1"/>
</dbReference>
<dbReference type="SMART" id="SM00647">
    <property type="entry name" value="IBR"/>
    <property type="match status" value="2"/>
</dbReference>
<dbReference type="VEuPathDB" id="FungiDB:BO97DRAFT_447229"/>
<evidence type="ECO:0000313" key="11">
    <source>
        <dbReference type="EMBL" id="RAL06902.1"/>
    </source>
</evidence>
<keyword evidence="1" id="KW-0808">Transferase</keyword>
<keyword evidence="4 7" id="KW-0863">Zinc-finger</keyword>
<dbReference type="OrthoDB" id="10009520at2759"/>
<dbReference type="Pfam" id="PF01485">
    <property type="entry name" value="IBR"/>
    <property type="match status" value="1"/>
</dbReference>
<evidence type="ECO:0000256" key="2">
    <source>
        <dbReference type="ARBA" id="ARBA00022723"/>
    </source>
</evidence>
<dbReference type="RefSeq" id="XP_025546056.1">
    <property type="nucleotide sequence ID" value="XM_025698751.1"/>
</dbReference>
<evidence type="ECO:0000256" key="1">
    <source>
        <dbReference type="ARBA" id="ARBA00022679"/>
    </source>
</evidence>
<dbReference type="PROSITE" id="PS51873">
    <property type="entry name" value="TRIAD"/>
    <property type="match status" value="1"/>
</dbReference>
<dbReference type="Gene3D" id="3.30.710.10">
    <property type="entry name" value="Potassium Channel Kv1.1, Chain A"/>
    <property type="match status" value="1"/>
</dbReference>
<dbReference type="InterPro" id="IPR044066">
    <property type="entry name" value="TRIAD_supradom"/>
</dbReference>
<feature type="domain" description="RING-type" evidence="9">
    <location>
        <begin position="412"/>
        <end position="456"/>
    </location>
</feature>
<keyword evidence="12" id="KW-1185">Reference proteome</keyword>
<evidence type="ECO:0000256" key="5">
    <source>
        <dbReference type="ARBA" id="ARBA00022786"/>
    </source>
</evidence>
<dbReference type="EMBL" id="KZ824347">
    <property type="protein sequence ID" value="RAL06902.1"/>
    <property type="molecule type" value="Genomic_DNA"/>
</dbReference>
<sequence>MLCKSLLIAALGLLAQAGPISKRDGATVLTDLKTVGTDVTTLKTDVTNWTGDLLAALGILSDYNAVKSALDTAITDTAAASAFSTSESSSITSEVSTLAVLIVATLNEIIAKESTAASAGVTSTLLSSIETLKTGTDQLGADLEAKATSTDKTTIASAIASVDAAFSSAIAAYDRWNNALEDGSYFIDADPDLFEHLLRYLRRGIFPIFYDRQKGHDYPKYFALLEEAKYFGIGELVTWLENGTYLRAVDIGYQPISTEISQLTEQLAEIKRYYEIANEERRTDASAEDDFRFAIFKEEVTAKVAQLNDLKLARSIALAVDQDGLLITSLQTEESQARNDRHLAQRASRGQALPIAQHTPVAPEGESGMAIRTLGYTHGEEADHQSDAADSFSTYTERQEEALQSFNSEAKCSVCYDAFPQAEVTCLDCGHTYCNGCIRDLFLRATKDQSLFPPRCCRQPIDLSRVETLLLNDELQEFRSAEIEFSTTDRTYCSNPECGKSISPAHITSDQAHCAACDNLSCTMCKNVYHADDCPEDAALQATLELAWSEGWQRCFSCKAIVQLGVGCYHMTCKCRAEFCYVCGAKWKTCACDRWDEERLVARAEEVVDREAVAPLPRPERHLRVVQMQEHLRRNHECEHSRRFERIEGGGRRGFECEVCQTRHKKYILQCRRCHLRVCEHCRRNRI</sequence>
<dbReference type="Pfam" id="PF13445">
    <property type="entry name" value="zf-RING_UBOX"/>
    <property type="match status" value="1"/>
</dbReference>
<dbReference type="SUPFAM" id="SSF54695">
    <property type="entry name" value="POZ domain"/>
    <property type="match status" value="1"/>
</dbReference>
<keyword evidence="8" id="KW-0732">Signal</keyword>
<dbReference type="InterPro" id="IPR017907">
    <property type="entry name" value="Znf_RING_CS"/>
</dbReference>
<dbReference type="GO" id="GO:0016740">
    <property type="term" value="F:transferase activity"/>
    <property type="evidence" value="ECO:0007669"/>
    <property type="project" value="UniProtKB-KW"/>
</dbReference>
<feature type="chain" id="PRO_5017356644" description="RING-type domain-containing protein" evidence="8">
    <location>
        <begin position="18"/>
        <end position="687"/>
    </location>
</feature>